<evidence type="ECO:0000256" key="2">
    <source>
        <dbReference type="ARBA" id="ARBA00022679"/>
    </source>
</evidence>
<dbReference type="PROSITE" id="PS00183">
    <property type="entry name" value="UBC_1"/>
    <property type="match status" value="1"/>
</dbReference>
<evidence type="ECO:0000259" key="9">
    <source>
        <dbReference type="PROSITE" id="PS50127"/>
    </source>
</evidence>
<evidence type="ECO:0000256" key="4">
    <source>
        <dbReference type="ARBA" id="ARBA00022786"/>
    </source>
</evidence>
<dbReference type="Gene3D" id="3.10.110.10">
    <property type="entry name" value="Ubiquitin Conjugating Enzyme"/>
    <property type="match status" value="1"/>
</dbReference>
<organism evidence="11">
    <name type="scientific">Naegleria gruberi</name>
    <name type="common">Amoeba</name>
    <dbReference type="NCBI Taxonomy" id="5762"/>
    <lineage>
        <taxon>Eukaryota</taxon>
        <taxon>Discoba</taxon>
        <taxon>Heterolobosea</taxon>
        <taxon>Tetramitia</taxon>
        <taxon>Eutetramitia</taxon>
        <taxon>Vahlkampfiidae</taxon>
        <taxon>Naegleria</taxon>
    </lineage>
</organism>
<dbReference type="KEGG" id="ngr:NAEGRDRAFT_59627"/>
<dbReference type="GO" id="GO:0061631">
    <property type="term" value="F:ubiquitin conjugating enzyme activity"/>
    <property type="evidence" value="ECO:0007669"/>
    <property type="project" value="UniProtKB-EC"/>
</dbReference>
<dbReference type="GeneID" id="8857914"/>
<dbReference type="EMBL" id="GG738912">
    <property type="protein sequence ID" value="EFC37979.1"/>
    <property type="molecule type" value="Genomic_DNA"/>
</dbReference>
<evidence type="ECO:0000256" key="6">
    <source>
        <dbReference type="PROSITE-ProRule" id="PRU10133"/>
    </source>
</evidence>
<dbReference type="FunFam" id="3.10.110.10:FF:000060">
    <property type="entry name" value="Ubiquitin conjugating enzyme (UbcB)"/>
    <property type="match status" value="1"/>
</dbReference>
<dbReference type="Pfam" id="PF00179">
    <property type="entry name" value="UQ_con"/>
    <property type="match status" value="1"/>
</dbReference>
<dbReference type="OMA" id="TNVFYWQ"/>
<feature type="active site" description="Glycyl thioester intermediate" evidence="6">
    <location>
        <position position="85"/>
    </location>
</feature>
<dbReference type="InterPro" id="IPR050113">
    <property type="entry name" value="Ub_conjugating_enzyme"/>
</dbReference>
<dbReference type="InterPro" id="IPR016135">
    <property type="entry name" value="UBQ-conjugating_enzyme/RWD"/>
</dbReference>
<name>D2VYW0_NAEGR</name>
<evidence type="ECO:0000256" key="8">
    <source>
        <dbReference type="SAM" id="MobiDB-lite"/>
    </source>
</evidence>
<evidence type="ECO:0000256" key="5">
    <source>
        <dbReference type="ARBA" id="ARBA00022840"/>
    </source>
</evidence>
<feature type="compositionally biased region" description="Basic and acidic residues" evidence="8">
    <location>
        <begin position="126"/>
        <end position="164"/>
    </location>
</feature>
<feature type="region of interest" description="Disordered" evidence="8">
    <location>
        <begin position="119"/>
        <end position="164"/>
    </location>
</feature>
<dbReference type="eggNOG" id="KOG0417">
    <property type="taxonomic scope" value="Eukaryota"/>
</dbReference>
<dbReference type="InterPro" id="IPR023313">
    <property type="entry name" value="UBQ-conjugating_AS"/>
</dbReference>
<dbReference type="SMART" id="SM00212">
    <property type="entry name" value="UBCc"/>
    <property type="match status" value="1"/>
</dbReference>
<keyword evidence="2" id="KW-0808">Transferase</keyword>
<comment type="similarity">
    <text evidence="7">Belongs to the ubiquitin-conjugating enzyme family.</text>
</comment>
<dbReference type="STRING" id="5762.D2VYW0"/>
<dbReference type="CDD" id="cd23815">
    <property type="entry name" value="UBCc_SpUBC14-like"/>
    <property type="match status" value="1"/>
</dbReference>
<dbReference type="InterPro" id="IPR000608">
    <property type="entry name" value="UBC"/>
</dbReference>
<dbReference type="OrthoDB" id="9978460at2759"/>
<dbReference type="EC" id="2.3.2.23" evidence="1"/>
<dbReference type="PANTHER" id="PTHR24067">
    <property type="entry name" value="UBIQUITIN-CONJUGATING ENZYME E2"/>
    <property type="match status" value="1"/>
</dbReference>
<dbReference type="RefSeq" id="XP_002670723.1">
    <property type="nucleotide sequence ID" value="XM_002670677.1"/>
</dbReference>
<evidence type="ECO:0000313" key="10">
    <source>
        <dbReference type="EMBL" id="EFC37979.1"/>
    </source>
</evidence>
<dbReference type="GO" id="GO:0005524">
    <property type="term" value="F:ATP binding"/>
    <property type="evidence" value="ECO:0007669"/>
    <property type="project" value="UniProtKB-UniRule"/>
</dbReference>
<evidence type="ECO:0000256" key="3">
    <source>
        <dbReference type="ARBA" id="ARBA00022741"/>
    </source>
</evidence>
<feature type="domain" description="UBC core" evidence="9">
    <location>
        <begin position="1"/>
        <end position="147"/>
    </location>
</feature>
<dbReference type="SUPFAM" id="SSF54495">
    <property type="entry name" value="UBC-like"/>
    <property type="match status" value="1"/>
</dbReference>
<dbReference type="Proteomes" id="UP000006671">
    <property type="component" value="Unassembled WGS sequence"/>
</dbReference>
<keyword evidence="4 7" id="KW-0833">Ubl conjugation pathway</keyword>
<dbReference type="InParanoid" id="D2VYW0"/>
<dbReference type="AlphaFoldDB" id="D2VYW0"/>
<sequence length="164" mass="18651">MAQRRVMKDLTTLQQVPIEGLTAGPIGDDVFSWNGYIDGPVDTPYEDGVFKVKITFPTDYPFTAPRLSFVTPIYHPNVNSDGKVCLSILDKDWNPSVNISQVLMTVQLLLKEPNPESAVLPSIGKQYEDDREAFNKEARKHTQEHAKKKTEEENKEETQEKEEK</sequence>
<evidence type="ECO:0000256" key="1">
    <source>
        <dbReference type="ARBA" id="ARBA00012486"/>
    </source>
</evidence>
<dbReference type="PROSITE" id="PS50127">
    <property type="entry name" value="UBC_2"/>
    <property type="match status" value="1"/>
</dbReference>
<protein>
    <recommendedName>
        <fullName evidence="1">E2 ubiquitin-conjugating enzyme</fullName>
        <ecNumber evidence="1">2.3.2.23</ecNumber>
    </recommendedName>
</protein>
<evidence type="ECO:0000256" key="7">
    <source>
        <dbReference type="RuleBase" id="RU362109"/>
    </source>
</evidence>
<accession>D2VYW0</accession>
<keyword evidence="3 7" id="KW-0547">Nucleotide-binding</keyword>
<dbReference type="VEuPathDB" id="AmoebaDB:NAEGRDRAFT_59627"/>
<keyword evidence="5 7" id="KW-0067">ATP-binding</keyword>
<evidence type="ECO:0000313" key="11">
    <source>
        <dbReference type="Proteomes" id="UP000006671"/>
    </source>
</evidence>
<reference evidence="10 11" key="1">
    <citation type="journal article" date="2010" name="Cell">
        <title>The genome of Naegleria gruberi illuminates early eukaryotic versatility.</title>
        <authorList>
            <person name="Fritz-Laylin L.K."/>
            <person name="Prochnik S.E."/>
            <person name="Ginger M.L."/>
            <person name="Dacks J.B."/>
            <person name="Carpenter M.L."/>
            <person name="Field M.C."/>
            <person name="Kuo A."/>
            <person name="Paredez A."/>
            <person name="Chapman J."/>
            <person name="Pham J."/>
            <person name="Shu S."/>
            <person name="Neupane R."/>
            <person name="Cipriano M."/>
            <person name="Mancuso J."/>
            <person name="Tu H."/>
            <person name="Salamov A."/>
            <person name="Lindquist E."/>
            <person name="Shapiro H."/>
            <person name="Lucas S."/>
            <person name="Grigoriev I.V."/>
            <person name="Cande W.Z."/>
            <person name="Fulton C."/>
            <person name="Rokhsar D.S."/>
            <person name="Dawson S.C."/>
        </authorList>
    </citation>
    <scope>NUCLEOTIDE SEQUENCE [LARGE SCALE GENOMIC DNA]</scope>
    <source>
        <strain evidence="10 11">NEG-M</strain>
    </source>
</reference>
<proteinExistence type="inferred from homology"/>
<gene>
    <name evidence="10" type="ORF">NAEGRDRAFT_59627</name>
</gene>
<keyword evidence="11" id="KW-1185">Reference proteome</keyword>